<keyword evidence="2" id="KW-1185">Reference proteome</keyword>
<name>A0A3G2S2Q7_MALR7</name>
<dbReference type="InterPro" id="IPR029033">
    <property type="entry name" value="His_PPase_superfam"/>
</dbReference>
<dbReference type="AlphaFoldDB" id="A0A3G2S2Q7"/>
<dbReference type="CDD" id="cd07067">
    <property type="entry name" value="HP_PGM_like"/>
    <property type="match status" value="1"/>
</dbReference>
<dbReference type="VEuPathDB" id="FungiDB:DNF11_0642"/>
<reference evidence="1 2" key="1">
    <citation type="submission" date="2018-10" db="EMBL/GenBank/DDBJ databases">
        <title>Complete genome sequence of Malassezia restricta CBS 7877.</title>
        <authorList>
            <person name="Morand S.C."/>
            <person name="Bertignac M."/>
            <person name="Iltis A."/>
            <person name="Kolder I."/>
            <person name="Pirovano W."/>
            <person name="Jourdain R."/>
            <person name="Clavaud C."/>
        </authorList>
    </citation>
    <scope>NUCLEOTIDE SEQUENCE [LARGE SCALE GENOMIC DNA]</scope>
    <source>
        <strain evidence="1 2">CBS 7877</strain>
    </source>
</reference>
<dbReference type="STRING" id="425264.A0A3G2S2Q7"/>
<dbReference type="EMBL" id="CP033148">
    <property type="protein sequence ID" value="AYO41592.1"/>
    <property type="molecule type" value="Genomic_DNA"/>
</dbReference>
<dbReference type="OrthoDB" id="414418at2759"/>
<sequence length="264" mass="29727">MLTTLYVARHAHRMNRSLASADNAVPRDPPLTARGEEQIHDLAAFFEGLPPDEKPQLVLSSPYTRCIRTALPTAERLSLELCIEPGLAEWFGPVWPPESGLHPSPRAAEHVVSHFPRVSTRWTPLLYPDPRGESIPGVHARAQAVMQRIDARCQEWGVERLLIVSHAATIIALGRMLQTQGSYEDVRDRDIRAGTASVSKYVRSSPHEVWRQVYNGNTSFLPHGEERAWDFGFVPDNTTEPGMGPHWHDAYAPRHARLIHRPKL</sequence>
<organism evidence="1 2">
    <name type="scientific">Malassezia restricta (strain ATCC 96810 / NBRC 103918 / CBS 7877)</name>
    <name type="common">Seborrheic dermatitis infection agent</name>
    <dbReference type="NCBI Taxonomy" id="425264"/>
    <lineage>
        <taxon>Eukaryota</taxon>
        <taxon>Fungi</taxon>
        <taxon>Dikarya</taxon>
        <taxon>Basidiomycota</taxon>
        <taxon>Ustilaginomycotina</taxon>
        <taxon>Malasseziomycetes</taxon>
        <taxon>Malasseziales</taxon>
        <taxon>Malasseziaceae</taxon>
        <taxon>Malassezia</taxon>
    </lineage>
</organism>
<dbReference type="InterPro" id="IPR013078">
    <property type="entry name" value="His_Pase_superF_clade-1"/>
</dbReference>
<dbReference type="SUPFAM" id="SSF53254">
    <property type="entry name" value="Phosphoglycerate mutase-like"/>
    <property type="match status" value="1"/>
</dbReference>
<dbReference type="InterPro" id="IPR051710">
    <property type="entry name" value="Phosphatase_SH3-domain"/>
</dbReference>
<dbReference type="Pfam" id="PF00300">
    <property type="entry name" value="His_Phos_1"/>
    <property type="match status" value="1"/>
</dbReference>
<dbReference type="SMART" id="SM00855">
    <property type="entry name" value="PGAM"/>
    <property type="match status" value="1"/>
</dbReference>
<protein>
    <submittedName>
        <fullName evidence="1">Uncharacterized protein</fullName>
    </submittedName>
</protein>
<evidence type="ECO:0000313" key="1">
    <source>
        <dbReference type="EMBL" id="AYO41592.1"/>
    </source>
</evidence>
<dbReference type="PANTHER" id="PTHR16469">
    <property type="entry name" value="UBIQUITIN-ASSOCIATED AND SH3 DOMAIN-CONTAINING BA-RELATED"/>
    <property type="match status" value="1"/>
</dbReference>
<accession>A0A3G2S2Q7</accession>
<dbReference type="Gene3D" id="3.40.50.1240">
    <property type="entry name" value="Phosphoglycerate mutase-like"/>
    <property type="match status" value="1"/>
</dbReference>
<evidence type="ECO:0000313" key="2">
    <source>
        <dbReference type="Proteomes" id="UP000269793"/>
    </source>
</evidence>
<dbReference type="Proteomes" id="UP000269793">
    <property type="component" value="Chromosome I"/>
</dbReference>
<gene>
    <name evidence="1" type="ORF">DNF11_0642</name>
</gene>
<dbReference type="PANTHER" id="PTHR16469:SF51">
    <property type="entry name" value="TRANSCRIPTION FACTOR TAU 55 KDA SUBUNIT"/>
    <property type="match status" value="1"/>
</dbReference>
<proteinExistence type="predicted"/>